<dbReference type="AlphaFoldDB" id="A0A919KBF4"/>
<comment type="caution">
    <text evidence="1">The sequence shown here is derived from an EMBL/GenBank/DDBJ whole genome shotgun (WGS) entry which is preliminary data.</text>
</comment>
<protein>
    <submittedName>
        <fullName evidence="1">Uncharacterized protein</fullName>
    </submittedName>
</protein>
<sequence length="97" mass="10440">MAHAEHFMREMAIAGWTAGRRGEYVVVDTGDGVRLDRVEFGLKGNRTAEIGYWMDPVARGSGSCTGACGWTRGRRAAQAGAADTPGLVRIVADDSRR</sequence>
<evidence type="ECO:0000313" key="2">
    <source>
        <dbReference type="Proteomes" id="UP000636960"/>
    </source>
</evidence>
<organism evidence="1 2">
    <name type="scientific">Paractinoplanes rishiriensis</name>
    <dbReference type="NCBI Taxonomy" id="1050105"/>
    <lineage>
        <taxon>Bacteria</taxon>
        <taxon>Bacillati</taxon>
        <taxon>Actinomycetota</taxon>
        <taxon>Actinomycetes</taxon>
        <taxon>Micromonosporales</taxon>
        <taxon>Micromonosporaceae</taxon>
        <taxon>Paractinoplanes</taxon>
    </lineage>
</organism>
<dbReference type="RefSeq" id="WP_203787783.1">
    <property type="nucleotide sequence ID" value="NZ_BOMV01000080.1"/>
</dbReference>
<proteinExistence type="predicted"/>
<keyword evidence="2" id="KW-1185">Reference proteome</keyword>
<accession>A0A919KBF4</accession>
<gene>
    <name evidence="1" type="ORF">Ari01nite_76910</name>
</gene>
<dbReference type="EMBL" id="BOMV01000080">
    <property type="protein sequence ID" value="GIF00227.1"/>
    <property type="molecule type" value="Genomic_DNA"/>
</dbReference>
<dbReference type="Proteomes" id="UP000636960">
    <property type="component" value="Unassembled WGS sequence"/>
</dbReference>
<reference evidence="1" key="1">
    <citation type="submission" date="2021-01" db="EMBL/GenBank/DDBJ databases">
        <title>Whole genome shotgun sequence of Actinoplanes rishiriensis NBRC 108556.</title>
        <authorList>
            <person name="Komaki H."/>
            <person name="Tamura T."/>
        </authorList>
    </citation>
    <scope>NUCLEOTIDE SEQUENCE</scope>
    <source>
        <strain evidence="1">NBRC 108556</strain>
    </source>
</reference>
<dbReference type="Gene3D" id="3.40.630.30">
    <property type="match status" value="1"/>
</dbReference>
<evidence type="ECO:0000313" key="1">
    <source>
        <dbReference type="EMBL" id="GIF00227.1"/>
    </source>
</evidence>
<name>A0A919KBF4_9ACTN</name>